<dbReference type="PRINTS" id="PR00039">
    <property type="entry name" value="HTHLYSR"/>
</dbReference>
<dbReference type="Pfam" id="PF00126">
    <property type="entry name" value="HTH_1"/>
    <property type="match status" value="1"/>
</dbReference>
<dbReference type="InterPro" id="IPR036390">
    <property type="entry name" value="WH_DNA-bd_sf"/>
</dbReference>
<keyword evidence="3" id="KW-0238">DNA-binding</keyword>
<name>A0ABT3GSD1_9BACT</name>
<dbReference type="InterPro" id="IPR005119">
    <property type="entry name" value="LysR_subst-bd"/>
</dbReference>
<dbReference type="Pfam" id="PF03466">
    <property type="entry name" value="LysR_substrate"/>
    <property type="match status" value="1"/>
</dbReference>
<dbReference type="RefSeq" id="WP_264490481.1">
    <property type="nucleotide sequence ID" value="NZ_JAPDDT010000025.1"/>
</dbReference>
<evidence type="ECO:0000256" key="3">
    <source>
        <dbReference type="ARBA" id="ARBA00023125"/>
    </source>
</evidence>
<evidence type="ECO:0000313" key="7">
    <source>
        <dbReference type="Proteomes" id="UP001320876"/>
    </source>
</evidence>
<dbReference type="InterPro" id="IPR036388">
    <property type="entry name" value="WH-like_DNA-bd_sf"/>
</dbReference>
<protein>
    <submittedName>
        <fullName evidence="6">LysR family transcriptional regulator</fullName>
    </submittedName>
</protein>
<proteinExistence type="inferred from homology"/>
<evidence type="ECO:0000313" key="6">
    <source>
        <dbReference type="EMBL" id="MCW1926373.1"/>
    </source>
</evidence>
<dbReference type="CDD" id="cd08414">
    <property type="entry name" value="PBP2_LTTR_aromatics_like"/>
    <property type="match status" value="1"/>
</dbReference>
<dbReference type="InterPro" id="IPR000847">
    <property type="entry name" value="LysR_HTH_N"/>
</dbReference>
<dbReference type="PROSITE" id="PS50931">
    <property type="entry name" value="HTH_LYSR"/>
    <property type="match status" value="1"/>
</dbReference>
<dbReference type="PANTHER" id="PTHR30346:SF28">
    <property type="entry name" value="HTH-TYPE TRANSCRIPTIONAL REGULATOR CYNR"/>
    <property type="match status" value="1"/>
</dbReference>
<dbReference type="SUPFAM" id="SSF46785">
    <property type="entry name" value="Winged helix' DNA-binding domain"/>
    <property type="match status" value="1"/>
</dbReference>
<dbReference type="EMBL" id="JAPDDT010000025">
    <property type="protein sequence ID" value="MCW1926373.1"/>
    <property type="molecule type" value="Genomic_DNA"/>
</dbReference>
<dbReference type="PANTHER" id="PTHR30346">
    <property type="entry name" value="TRANSCRIPTIONAL DUAL REGULATOR HCAR-RELATED"/>
    <property type="match status" value="1"/>
</dbReference>
<evidence type="ECO:0000256" key="2">
    <source>
        <dbReference type="ARBA" id="ARBA00023015"/>
    </source>
</evidence>
<gene>
    <name evidence="6" type="ORF">OKA05_27730</name>
</gene>
<dbReference type="Proteomes" id="UP001320876">
    <property type="component" value="Unassembled WGS sequence"/>
</dbReference>
<feature type="domain" description="HTH lysR-type" evidence="5">
    <location>
        <begin position="1"/>
        <end position="58"/>
    </location>
</feature>
<organism evidence="6 7">
    <name type="scientific">Luteolibacter arcticus</name>
    <dbReference type="NCBI Taxonomy" id="1581411"/>
    <lineage>
        <taxon>Bacteria</taxon>
        <taxon>Pseudomonadati</taxon>
        <taxon>Verrucomicrobiota</taxon>
        <taxon>Verrucomicrobiia</taxon>
        <taxon>Verrucomicrobiales</taxon>
        <taxon>Verrucomicrobiaceae</taxon>
        <taxon>Luteolibacter</taxon>
    </lineage>
</organism>
<keyword evidence="4" id="KW-0804">Transcription</keyword>
<dbReference type="Gene3D" id="1.10.10.10">
    <property type="entry name" value="Winged helix-like DNA-binding domain superfamily/Winged helix DNA-binding domain"/>
    <property type="match status" value="1"/>
</dbReference>
<sequence>MELRHLRYFVAVAAHGSFNRASQSLHLTQPALSRQVRDLEDELGVPLFDRGKNSVKLTDAGERFYEEAQDLLARVATAVQKVRTDHRAEVLRVGYAPSATAGILPRALERFHAAMPQVKVELFDVSPPEMIRMAVSGQLDVVIALEPSVVATPGFKWSEFRRLSLILIMRADHPLARRKRISPKLLCGLPLVGLGRKNFPEYVPSIRRSLKPFGCTPHFVALEEDGVSTLFAGVEAYNAAAILADTVSEILPRSLVGRPFHPKFDPVVAKVGILETQHSPHAERFVAILKEFVAQP</sequence>
<dbReference type="Gene3D" id="3.40.190.10">
    <property type="entry name" value="Periplasmic binding protein-like II"/>
    <property type="match status" value="2"/>
</dbReference>
<keyword evidence="7" id="KW-1185">Reference proteome</keyword>
<comment type="caution">
    <text evidence="6">The sequence shown here is derived from an EMBL/GenBank/DDBJ whole genome shotgun (WGS) entry which is preliminary data.</text>
</comment>
<comment type="similarity">
    <text evidence="1">Belongs to the LysR transcriptional regulatory family.</text>
</comment>
<evidence type="ECO:0000256" key="4">
    <source>
        <dbReference type="ARBA" id="ARBA00023163"/>
    </source>
</evidence>
<evidence type="ECO:0000256" key="1">
    <source>
        <dbReference type="ARBA" id="ARBA00009437"/>
    </source>
</evidence>
<reference evidence="6 7" key="1">
    <citation type="submission" date="2022-10" db="EMBL/GenBank/DDBJ databases">
        <title>Luteolibacter arcticus strain CCTCC AB 2014275, whole genome shotgun sequencing project.</title>
        <authorList>
            <person name="Zhao G."/>
            <person name="Shen L."/>
        </authorList>
    </citation>
    <scope>NUCLEOTIDE SEQUENCE [LARGE SCALE GENOMIC DNA]</scope>
    <source>
        <strain evidence="6 7">CCTCC AB 2014275</strain>
    </source>
</reference>
<evidence type="ECO:0000259" key="5">
    <source>
        <dbReference type="PROSITE" id="PS50931"/>
    </source>
</evidence>
<accession>A0ABT3GSD1</accession>
<dbReference type="SUPFAM" id="SSF53850">
    <property type="entry name" value="Periplasmic binding protein-like II"/>
    <property type="match status" value="1"/>
</dbReference>
<keyword evidence="2" id="KW-0805">Transcription regulation</keyword>